<dbReference type="AlphaFoldDB" id="A0A4S1DX71"/>
<dbReference type="EMBL" id="SRSO01000011">
    <property type="protein sequence ID" value="TGV02756.1"/>
    <property type="molecule type" value="Genomic_DNA"/>
</dbReference>
<name>A0A4S1DX71_9FLAO</name>
<comment type="caution">
    <text evidence="2">The sequence shown here is derived from an EMBL/GenBank/DDBJ whole genome shotgun (WGS) entry which is preliminary data.</text>
</comment>
<dbReference type="InterPro" id="IPR021501">
    <property type="entry name" value="DUF3157"/>
</dbReference>
<reference evidence="2 3" key="1">
    <citation type="submission" date="2019-04" db="EMBL/GenBank/DDBJ databases">
        <authorList>
            <person name="Liu A."/>
        </authorList>
    </citation>
    <scope>NUCLEOTIDE SEQUENCE [LARGE SCALE GENOMIC DNA]</scope>
    <source>
        <strain evidence="2 3">RZ03</strain>
    </source>
</reference>
<accession>A0A4S1DX71</accession>
<dbReference type="Proteomes" id="UP000307602">
    <property type="component" value="Unassembled WGS sequence"/>
</dbReference>
<feature type="chain" id="PRO_5020658352" evidence="1">
    <location>
        <begin position="19"/>
        <end position="47"/>
    </location>
</feature>
<dbReference type="RefSeq" id="WP_135877046.1">
    <property type="nucleotide sequence ID" value="NZ_SRSO01000011.1"/>
</dbReference>
<keyword evidence="1" id="KW-0732">Signal</keyword>
<evidence type="ECO:0000256" key="1">
    <source>
        <dbReference type="SAM" id="SignalP"/>
    </source>
</evidence>
<organism evidence="2 3">
    <name type="scientific">Flavivirga rizhaonensis</name>
    <dbReference type="NCBI Taxonomy" id="2559571"/>
    <lineage>
        <taxon>Bacteria</taxon>
        <taxon>Pseudomonadati</taxon>
        <taxon>Bacteroidota</taxon>
        <taxon>Flavobacteriia</taxon>
        <taxon>Flavobacteriales</taxon>
        <taxon>Flavobacteriaceae</taxon>
        <taxon>Flavivirga</taxon>
    </lineage>
</organism>
<feature type="signal peptide" evidence="1">
    <location>
        <begin position="1"/>
        <end position="18"/>
    </location>
</feature>
<evidence type="ECO:0000313" key="3">
    <source>
        <dbReference type="Proteomes" id="UP000307602"/>
    </source>
</evidence>
<keyword evidence="3" id="KW-1185">Reference proteome</keyword>
<gene>
    <name evidence="2" type="ORF">EM932_10015</name>
</gene>
<proteinExistence type="predicted"/>
<sequence>MKKLLLLNLLLITTLSFSQTQIATTENGKKVLLKEDKTWRYVNNYRN</sequence>
<dbReference type="Pfam" id="PF11355">
    <property type="entry name" value="DUF3157"/>
    <property type="match status" value="1"/>
</dbReference>
<evidence type="ECO:0000313" key="2">
    <source>
        <dbReference type="EMBL" id="TGV02756.1"/>
    </source>
</evidence>
<protein>
    <submittedName>
        <fullName evidence="2">DUF3157 family protein</fullName>
    </submittedName>
</protein>